<feature type="coiled-coil region" evidence="2">
    <location>
        <begin position="496"/>
        <end position="565"/>
    </location>
</feature>
<dbReference type="Gene3D" id="2.40.160.20">
    <property type="match status" value="1"/>
</dbReference>
<gene>
    <name evidence="3" type="ordered locus">cce_1257</name>
</gene>
<evidence type="ECO:0000313" key="4">
    <source>
        <dbReference type="Proteomes" id="UP000001203"/>
    </source>
</evidence>
<dbReference type="PANTHER" id="PTHR23160">
    <property type="entry name" value="SYNAPTONEMAL COMPLEX PROTEIN-RELATED"/>
    <property type="match status" value="1"/>
</dbReference>
<protein>
    <recommendedName>
        <fullName evidence="5">Chromosome segregation ATPase-like protein</fullName>
    </recommendedName>
</protein>
<dbReference type="EMBL" id="CP000806">
    <property type="protein sequence ID" value="ACB50607.1"/>
    <property type="molecule type" value="Genomic_DNA"/>
</dbReference>
<keyword evidence="1 2" id="KW-0175">Coiled coil</keyword>
<sequence length="760" mass="87203">MLHKILKFLYLKPIIQGTVLISYYLFSANVQANPIITKTDQDIFYEPSILVIPEDKPLANEVEVKKDSFTILENTVNSNQPETTSSCLTFTPLTNTVTPNISSTKKKENEIKATSNCATDLIEISNPKPLKVFQNKNSDFSLNLPETSPKSSQDLPVVETTQPVEDNRWHFKLQPYATIPINTYGTVSARGETVSYHLSLGELLDTLRATASGRFEGWNGRWGFIIDGYFASLQDIGNLQISRSRNPNPINVLNFLLNRGINTRLQEVVNVIDQEIQIANNIQQVREAQPFQNLERQVQDLKVVVSEDAQKLQELQIRFQEFEDKVITGRQQIEVLETRVEDLQDLESQINTLQNFKTNFINNINTEQFQAFLDLDFQNLNQLANQVSSIEQVGQELRQTRNNLERASQRVKELRSQRDSVALENVETKLEEAKALLNDELITDEEKLESFLDKLEELKNIESDIDLVKEIGINDIESLEKIIALRVQDLPIIDDLQDLNNQIQELNQLTDINQIEQKLIQTRDNLERVSQQVKELRSQQDSETLQNLDSQLEQAKVLLDREIQAVNQIQDFLENQQPQQLEATIGASLQFDQGIYDFALSYHIGDLPSHELPEQPSNRNFPLIWFQPIVGVRLNDISVEIDTINRFELSSSLVNIQGTVQRKFERGRTWFEPLLGGKFGIQISDPITFWLRGDASGFGLAGETDISWNLLFGLDWWIHQQISLQLGYHFYEIDYKTGNDNDFRFEENLNGPFVSATFHF</sequence>
<dbReference type="InterPro" id="IPR011250">
    <property type="entry name" value="OMP/PagP_B-barrel"/>
</dbReference>
<proteinExistence type="predicted"/>
<dbReference type="PANTHER" id="PTHR23160:SF19">
    <property type="entry name" value="MYOSIN HEAVY CHAIN-RELATED PROTEIN"/>
    <property type="match status" value="1"/>
</dbReference>
<dbReference type="AlphaFoldDB" id="B1WVM0"/>
<dbReference type="HOGENOM" id="CLU_019818_0_0_3"/>
<dbReference type="OrthoDB" id="439102at2"/>
<evidence type="ECO:0000256" key="2">
    <source>
        <dbReference type="SAM" id="Coils"/>
    </source>
</evidence>
<dbReference type="STRING" id="43989.cce_1257"/>
<accession>B1WVM0</accession>
<dbReference type="Proteomes" id="UP000001203">
    <property type="component" value="Chromosome circular"/>
</dbReference>
<dbReference type="KEGG" id="cyt:cce_1257"/>
<evidence type="ECO:0008006" key="5">
    <source>
        <dbReference type="Google" id="ProtNLM"/>
    </source>
</evidence>
<dbReference type="SUPFAM" id="SSF56925">
    <property type="entry name" value="OMPA-like"/>
    <property type="match status" value="1"/>
</dbReference>
<dbReference type="eggNOG" id="COG1196">
    <property type="taxonomic scope" value="Bacteria"/>
</dbReference>
<reference evidence="3 4" key="1">
    <citation type="journal article" date="2008" name="Proc. Natl. Acad. Sci. U.S.A.">
        <title>The genome of Cyanothece 51142, a unicellular diazotrophic cyanobacterium important in the marine nitrogen cycle.</title>
        <authorList>
            <person name="Welsh E.A."/>
            <person name="Liberton M."/>
            <person name="Stoeckel J."/>
            <person name="Loh T."/>
            <person name="Elvitigala T."/>
            <person name="Wang C."/>
            <person name="Wollam A."/>
            <person name="Fulton R.S."/>
            <person name="Clifton S.W."/>
            <person name="Jacobs J.M."/>
            <person name="Aurora R."/>
            <person name="Ghosh B.K."/>
            <person name="Sherman L.A."/>
            <person name="Smith R.D."/>
            <person name="Wilson R.K."/>
            <person name="Pakrasi H.B."/>
        </authorList>
    </citation>
    <scope>NUCLEOTIDE SEQUENCE [LARGE SCALE GENOMIC DNA]</scope>
    <source>
        <strain evidence="4">ATCC 51142 / BH68</strain>
    </source>
</reference>
<evidence type="ECO:0000313" key="3">
    <source>
        <dbReference type="EMBL" id="ACB50607.1"/>
    </source>
</evidence>
<evidence type="ECO:0000256" key="1">
    <source>
        <dbReference type="ARBA" id="ARBA00023054"/>
    </source>
</evidence>
<organism evidence="3 4">
    <name type="scientific">Crocosphaera subtropica (strain ATCC 51142 / BH68)</name>
    <name type="common">Cyanothece sp. (strain ATCC 51142)</name>
    <dbReference type="NCBI Taxonomy" id="43989"/>
    <lineage>
        <taxon>Bacteria</taxon>
        <taxon>Bacillati</taxon>
        <taxon>Cyanobacteriota</taxon>
        <taxon>Cyanophyceae</taxon>
        <taxon>Oscillatoriophycideae</taxon>
        <taxon>Chroococcales</taxon>
        <taxon>Aphanothecaceae</taxon>
        <taxon>Crocosphaera</taxon>
        <taxon>Crocosphaera subtropica</taxon>
    </lineage>
</organism>
<name>B1WVM0_CROS5</name>
<keyword evidence="4" id="KW-1185">Reference proteome</keyword>
<feature type="coiled-coil region" evidence="2">
    <location>
        <begin position="380"/>
        <end position="461"/>
    </location>
</feature>